<evidence type="ECO:0000256" key="2">
    <source>
        <dbReference type="PROSITE-ProRule" id="PRU00335"/>
    </source>
</evidence>
<dbReference type="InterPro" id="IPR050109">
    <property type="entry name" value="HTH-type_TetR-like_transc_reg"/>
</dbReference>
<feature type="domain" description="HTH tetR-type" evidence="3">
    <location>
        <begin position="11"/>
        <end position="71"/>
    </location>
</feature>
<feature type="DNA-binding region" description="H-T-H motif" evidence="2">
    <location>
        <begin position="34"/>
        <end position="53"/>
    </location>
</feature>
<dbReference type="GO" id="GO:0003700">
    <property type="term" value="F:DNA-binding transcription factor activity"/>
    <property type="evidence" value="ECO:0007669"/>
    <property type="project" value="TreeGrafter"/>
</dbReference>
<comment type="caution">
    <text evidence="4">The sequence shown here is derived from an EMBL/GenBank/DDBJ whole genome shotgun (WGS) entry which is preliminary data.</text>
</comment>
<organism evidence="4 5">
    <name type="scientific">Amycolatopsis endophytica</name>
    <dbReference type="NCBI Taxonomy" id="860233"/>
    <lineage>
        <taxon>Bacteria</taxon>
        <taxon>Bacillati</taxon>
        <taxon>Actinomycetota</taxon>
        <taxon>Actinomycetes</taxon>
        <taxon>Pseudonocardiales</taxon>
        <taxon>Pseudonocardiaceae</taxon>
        <taxon>Amycolatopsis</taxon>
    </lineage>
</organism>
<evidence type="ECO:0000259" key="3">
    <source>
        <dbReference type="PROSITE" id="PS50977"/>
    </source>
</evidence>
<proteinExistence type="predicted"/>
<dbReference type="PANTHER" id="PTHR30055:SF226">
    <property type="entry name" value="HTH-TYPE TRANSCRIPTIONAL REGULATOR PKSA"/>
    <property type="match status" value="1"/>
</dbReference>
<evidence type="ECO:0000313" key="4">
    <source>
        <dbReference type="EMBL" id="NYI91485.1"/>
    </source>
</evidence>
<reference evidence="4 5" key="1">
    <citation type="submission" date="2020-07" db="EMBL/GenBank/DDBJ databases">
        <title>Sequencing the genomes of 1000 actinobacteria strains.</title>
        <authorList>
            <person name="Klenk H.-P."/>
        </authorList>
    </citation>
    <scope>NUCLEOTIDE SEQUENCE [LARGE SCALE GENOMIC DNA]</scope>
    <source>
        <strain evidence="4 5">DSM 104006</strain>
    </source>
</reference>
<accession>A0A853B9K8</accession>
<dbReference type="Proteomes" id="UP000549616">
    <property type="component" value="Unassembled WGS sequence"/>
</dbReference>
<dbReference type="GO" id="GO:0000976">
    <property type="term" value="F:transcription cis-regulatory region binding"/>
    <property type="evidence" value="ECO:0007669"/>
    <property type="project" value="TreeGrafter"/>
</dbReference>
<dbReference type="PROSITE" id="PS50977">
    <property type="entry name" value="HTH_TETR_2"/>
    <property type="match status" value="1"/>
</dbReference>
<dbReference type="Gene3D" id="1.10.357.10">
    <property type="entry name" value="Tetracycline Repressor, domain 2"/>
    <property type="match status" value="1"/>
</dbReference>
<keyword evidence="1 2" id="KW-0238">DNA-binding</keyword>
<name>A0A853B9K8_9PSEU</name>
<dbReference type="EMBL" id="JACCFK010000001">
    <property type="protein sequence ID" value="NYI91485.1"/>
    <property type="molecule type" value="Genomic_DNA"/>
</dbReference>
<evidence type="ECO:0000313" key="5">
    <source>
        <dbReference type="Proteomes" id="UP000549616"/>
    </source>
</evidence>
<dbReference type="InterPro" id="IPR001647">
    <property type="entry name" value="HTH_TetR"/>
</dbReference>
<evidence type="ECO:0000256" key="1">
    <source>
        <dbReference type="ARBA" id="ARBA00023125"/>
    </source>
</evidence>
<dbReference type="PANTHER" id="PTHR30055">
    <property type="entry name" value="HTH-TYPE TRANSCRIPTIONAL REGULATOR RUTR"/>
    <property type="match status" value="1"/>
</dbReference>
<protein>
    <submittedName>
        <fullName evidence="4">DNA-binding transcriptional regulator YbjK</fullName>
    </submittedName>
</protein>
<keyword evidence="5" id="KW-1185">Reference proteome</keyword>
<dbReference type="Pfam" id="PF00440">
    <property type="entry name" value="TetR_N"/>
    <property type="match status" value="1"/>
</dbReference>
<gene>
    <name evidence="4" type="ORF">HNR02_004808</name>
</gene>
<dbReference type="SUPFAM" id="SSF46689">
    <property type="entry name" value="Homeodomain-like"/>
    <property type="match status" value="1"/>
</dbReference>
<dbReference type="InterPro" id="IPR009057">
    <property type="entry name" value="Homeodomain-like_sf"/>
</dbReference>
<sequence length="185" mass="20717">MAGTRRVANDPGRRERILDAALDVIAGHGVHKTTHRRIAERAQVPLGSLTYYFDGLEAIFEQAFARLSELMSQRYRDRLAAARDAGEACEVVTDLICGPDYAGSREVVLLFEMYSYANHNPAVADIARQWLFRSRDALERHFPPRACRAIDALVEGWPMHEVFERAPLERAAVLATVTAIAEHVS</sequence>
<dbReference type="AlphaFoldDB" id="A0A853B9K8"/>
<dbReference type="RefSeq" id="WP_179775368.1">
    <property type="nucleotide sequence ID" value="NZ_JACCFK010000001.1"/>
</dbReference>